<accession>A0A0X3APN2</accession>
<dbReference type="STRING" id="1586267.GCA_001418685_01958"/>
<dbReference type="EMBL" id="FCOR01000015">
    <property type="protein sequence ID" value="CVK17089.1"/>
    <property type="molecule type" value="Genomic_DNA"/>
</dbReference>
<proteinExistence type="predicted"/>
<dbReference type="AlphaFoldDB" id="A0A0X3APN2"/>
<evidence type="ECO:0000313" key="2">
    <source>
        <dbReference type="Proteomes" id="UP000182761"/>
    </source>
</evidence>
<dbReference type="RefSeq" id="WP_055426260.1">
    <property type="nucleotide sequence ID" value="NZ_FCOR01000015.1"/>
</dbReference>
<reference evidence="1 2" key="1">
    <citation type="submission" date="2016-01" db="EMBL/GenBank/DDBJ databases">
        <authorList>
            <person name="McClelland M."/>
            <person name="Jain A."/>
            <person name="Saraogi P."/>
            <person name="Mendelson R."/>
            <person name="Westerman R."/>
            <person name="SanMiguel P."/>
            <person name="Csonka L."/>
        </authorList>
    </citation>
    <scope>NUCLEOTIDE SEQUENCE [LARGE SCALE GENOMIC DNA]</scope>
    <source>
        <strain evidence="1 2">R-53146</strain>
    </source>
</reference>
<dbReference type="OrthoDB" id="1248859at2"/>
<gene>
    <name evidence="1" type="ORF">Ga0061079_11555</name>
</gene>
<name>A0A0X3APN2_9FLAO</name>
<organism evidence="1 2">
    <name type="scientific">Apibacter mensalis</name>
    <dbReference type="NCBI Taxonomy" id="1586267"/>
    <lineage>
        <taxon>Bacteria</taxon>
        <taxon>Pseudomonadati</taxon>
        <taxon>Bacteroidota</taxon>
        <taxon>Flavobacteriia</taxon>
        <taxon>Flavobacteriales</taxon>
        <taxon>Weeksellaceae</taxon>
        <taxon>Apibacter</taxon>
    </lineage>
</organism>
<sequence>MPLPQLGLSLSITDNPGSPIYSGKGEREKISDYDSATQQHTITIIISDEKVNEIELNINDKNLHKVMLPTYKMMVTDDKTKERTYYEVTRDSLLLNELKINKTGRFDFLGMKLFKKTVYMLPVITFEPLKSVKEIFEVTKYRIKKENYLSYTLHRNAEKAFLVSGLLPENFIKTTNCEKFFYVEDRYQGQKFLGDISYREKFIKTIPKVEIHLIKRQNTIKEYELNKLGKVNKIIYL</sequence>
<protein>
    <submittedName>
        <fullName evidence="1">Uncharacterized protein</fullName>
    </submittedName>
</protein>
<dbReference type="Proteomes" id="UP000182761">
    <property type="component" value="Unassembled WGS sequence"/>
</dbReference>
<keyword evidence="2" id="KW-1185">Reference proteome</keyword>
<evidence type="ECO:0000313" key="1">
    <source>
        <dbReference type="EMBL" id="CVK17089.1"/>
    </source>
</evidence>